<feature type="non-terminal residue" evidence="1">
    <location>
        <position position="71"/>
    </location>
</feature>
<dbReference type="AlphaFoldDB" id="A0A0F9DZM7"/>
<accession>A0A0F9DZM7</accession>
<name>A0A0F9DZM7_9ZZZZ</name>
<protein>
    <submittedName>
        <fullName evidence="1">Uncharacterized protein</fullName>
    </submittedName>
</protein>
<dbReference type="EMBL" id="LAZR01039318">
    <property type="protein sequence ID" value="KKL17293.1"/>
    <property type="molecule type" value="Genomic_DNA"/>
</dbReference>
<organism evidence="1">
    <name type="scientific">marine sediment metagenome</name>
    <dbReference type="NCBI Taxonomy" id="412755"/>
    <lineage>
        <taxon>unclassified sequences</taxon>
        <taxon>metagenomes</taxon>
        <taxon>ecological metagenomes</taxon>
    </lineage>
</organism>
<evidence type="ECO:0000313" key="1">
    <source>
        <dbReference type="EMBL" id="KKL17293.1"/>
    </source>
</evidence>
<reference evidence="1" key="1">
    <citation type="journal article" date="2015" name="Nature">
        <title>Complex archaea that bridge the gap between prokaryotes and eukaryotes.</title>
        <authorList>
            <person name="Spang A."/>
            <person name="Saw J.H."/>
            <person name="Jorgensen S.L."/>
            <person name="Zaremba-Niedzwiedzka K."/>
            <person name="Martijn J."/>
            <person name="Lind A.E."/>
            <person name="van Eijk R."/>
            <person name="Schleper C."/>
            <person name="Guy L."/>
            <person name="Ettema T.J."/>
        </authorList>
    </citation>
    <scope>NUCLEOTIDE SEQUENCE</scope>
</reference>
<gene>
    <name evidence="1" type="ORF">LCGC14_2487020</name>
</gene>
<sequence>MKIREIRPHVFRLAESKAGRETRKALAKLDYGSAAFWQRRRIESHERYRAAEKARARVEIIVDHNQQLQKP</sequence>
<comment type="caution">
    <text evidence="1">The sequence shown here is derived from an EMBL/GenBank/DDBJ whole genome shotgun (WGS) entry which is preliminary data.</text>
</comment>
<proteinExistence type="predicted"/>